<gene>
    <name evidence="9" type="ORF">M1K48_06420</name>
</gene>
<reference evidence="9 10" key="1">
    <citation type="submission" date="2022-05" db="EMBL/GenBank/DDBJ databases">
        <title>S8-45 Sphingomonas ultraviolaceadurans.</title>
        <authorList>
            <person name="Liu Y."/>
        </authorList>
    </citation>
    <scope>NUCLEOTIDE SEQUENCE [LARGE SCALE GENOMIC DNA]</scope>
    <source>
        <strain evidence="9 10">S8-45</strain>
    </source>
</reference>
<dbReference type="CDD" id="cd03469">
    <property type="entry name" value="Rieske_RO_Alpha_N"/>
    <property type="match status" value="1"/>
</dbReference>
<dbReference type="Gene3D" id="3.90.380.10">
    <property type="entry name" value="Naphthalene 1,2-dioxygenase Alpha Subunit, Chain A, domain 1"/>
    <property type="match status" value="2"/>
</dbReference>
<evidence type="ECO:0000256" key="4">
    <source>
        <dbReference type="ARBA" id="ARBA00023002"/>
    </source>
</evidence>
<keyword evidence="9" id="KW-0223">Dioxygenase</keyword>
<dbReference type="PANTHER" id="PTHR43756">
    <property type="entry name" value="CHOLINE MONOOXYGENASE, CHLOROPLASTIC"/>
    <property type="match status" value="1"/>
</dbReference>
<evidence type="ECO:0000256" key="1">
    <source>
        <dbReference type="ARBA" id="ARBA00001962"/>
    </source>
</evidence>
<dbReference type="InterPro" id="IPR015879">
    <property type="entry name" value="Ring_hydroxy_dOase_asu_C_dom"/>
</dbReference>
<dbReference type="InterPro" id="IPR001663">
    <property type="entry name" value="Rng_hydr_dOase-A"/>
</dbReference>
<feature type="region of interest" description="Disordered" evidence="7">
    <location>
        <begin position="1"/>
        <end position="22"/>
    </location>
</feature>
<evidence type="ECO:0000256" key="6">
    <source>
        <dbReference type="ARBA" id="ARBA00023014"/>
    </source>
</evidence>
<evidence type="ECO:0000256" key="3">
    <source>
        <dbReference type="ARBA" id="ARBA00022723"/>
    </source>
</evidence>
<evidence type="ECO:0000313" key="9">
    <source>
        <dbReference type="EMBL" id="UUR09240.1"/>
    </source>
</evidence>
<dbReference type="Pfam" id="PF00848">
    <property type="entry name" value="Ring_hydroxyl_A"/>
    <property type="match status" value="1"/>
</dbReference>
<name>A0ABY5MZN1_9SPHN</name>
<dbReference type="PRINTS" id="PR00090">
    <property type="entry name" value="RNGDIOXGNASE"/>
</dbReference>
<keyword evidence="5" id="KW-0408">Iron</keyword>
<dbReference type="SUPFAM" id="SSF55961">
    <property type="entry name" value="Bet v1-like"/>
    <property type="match status" value="1"/>
</dbReference>
<accession>A0ABY5MZN1</accession>
<evidence type="ECO:0000259" key="8">
    <source>
        <dbReference type="PROSITE" id="PS51296"/>
    </source>
</evidence>
<dbReference type="RefSeq" id="WP_249505009.1">
    <property type="nucleotide sequence ID" value="NZ_CP097253.1"/>
</dbReference>
<dbReference type="SUPFAM" id="SSF50022">
    <property type="entry name" value="ISP domain"/>
    <property type="match status" value="1"/>
</dbReference>
<dbReference type="InterPro" id="IPR017941">
    <property type="entry name" value="Rieske_2Fe-2S"/>
</dbReference>
<dbReference type="Pfam" id="PF00355">
    <property type="entry name" value="Rieske"/>
    <property type="match status" value="1"/>
</dbReference>
<proteinExistence type="predicted"/>
<keyword evidence="2" id="KW-0001">2Fe-2S</keyword>
<keyword evidence="6" id="KW-0411">Iron-sulfur</keyword>
<evidence type="ECO:0000313" key="10">
    <source>
        <dbReference type="Proteomes" id="UP000831921"/>
    </source>
</evidence>
<dbReference type="InterPro" id="IPR036922">
    <property type="entry name" value="Rieske_2Fe-2S_sf"/>
</dbReference>
<dbReference type="PROSITE" id="PS51296">
    <property type="entry name" value="RIESKE"/>
    <property type="match status" value="1"/>
</dbReference>
<keyword evidence="10" id="KW-1185">Reference proteome</keyword>
<dbReference type="Gene3D" id="2.102.10.10">
    <property type="entry name" value="Rieske [2Fe-2S] iron-sulphur domain"/>
    <property type="match status" value="1"/>
</dbReference>
<organism evidence="9 10">
    <name type="scientific">Sphingomonas glaciei</name>
    <dbReference type="NCBI Taxonomy" id="2938948"/>
    <lineage>
        <taxon>Bacteria</taxon>
        <taxon>Pseudomonadati</taxon>
        <taxon>Pseudomonadota</taxon>
        <taxon>Alphaproteobacteria</taxon>
        <taxon>Sphingomonadales</taxon>
        <taxon>Sphingomonadaceae</taxon>
        <taxon>Sphingomonas</taxon>
    </lineage>
</organism>
<keyword evidence="3" id="KW-0479">Metal-binding</keyword>
<dbReference type="PANTHER" id="PTHR43756:SF5">
    <property type="entry name" value="CHOLINE MONOOXYGENASE, CHLOROPLASTIC"/>
    <property type="match status" value="1"/>
</dbReference>
<sequence length="394" mass="42849">MLAPARPGAHSAAMDAPLKSTRPTPGQLALAELLASGGEMLGEGIARLPASPYIDDDRFVTEQDRLFARAPLVLGPSAMLPSPRTAVAHDGYGVPLIVSRDGNGQVHVLANACRHRGTRLVEGSEVVPAARIVCPYHAWAYRPDGALAGLPRADCFPGLDKAAMSLRAFPAVESGGLIWFSRDPQADFAPAQALAEDLDAFGLAHLHLYRRRSHEVAGNWKLIVDAFLESYHVQRLHAATIASFFADGITVADRIGPHQRAAVGRTDYLGRIDRGDWRQLRKAVTYTYHLFPNAILIMSPDYLNLLTCWPQAAGRTIVEDIMLIPQPPRTAEEEEHWDKSWTLLDAGTFAAEDFRAAALCHQGLASGLVDEVTLGTLEHGVAEFHAMIERALGR</sequence>
<evidence type="ECO:0000256" key="2">
    <source>
        <dbReference type="ARBA" id="ARBA00022714"/>
    </source>
</evidence>
<dbReference type="EMBL" id="CP097253">
    <property type="protein sequence ID" value="UUR09240.1"/>
    <property type="molecule type" value="Genomic_DNA"/>
</dbReference>
<protein>
    <submittedName>
        <fullName evidence="9">Aromatic ring-hydroxylating dioxygenase subunit alpha</fullName>
    </submittedName>
</protein>
<feature type="domain" description="Rieske" evidence="8">
    <location>
        <begin position="71"/>
        <end position="180"/>
    </location>
</feature>
<dbReference type="GO" id="GO:0051213">
    <property type="term" value="F:dioxygenase activity"/>
    <property type="evidence" value="ECO:0007669"/>
    <property type="project" value="UniProtKB-KW"/>
</dbReference>
<dbReference type="Proteomes" id="UP000831921">
    <property type="component" value="Chromosome"/>
</dbReference>
<comment type="cofactor">
    <cofactor evidence="1">
        <name>Fe cation</name>
        <dbReference type="ChEBI" id="CHEBI:24875"/>
    </cofactor>
</comment>
<keyword evidence="4" id="KW-0560">Oxidoreductase</keyword>
<evidence type="ECO:0000256" key="7">
    <source>
        <dbReference type="SAM" id="MobiDB-lite"/>
    </source>
</evidence>
<evidence type="ECO:0000256" key="5">
    <source>
        <dbReference type="ARBA" id="ARBA00023004"/>
    </source>
</evidence>